<dbReference type="GeneID" id="28816820"/>
<dbReference type="InParanoid" id="A0A194XN13"/>
<proteinExistence type="predicted"/>
<dbReference type="AlphaFoldDB" id="A0A194XN13"/>
<sequence length="187" mass="21826">MGTRGLLGVVIDGQRYATYNHFDSYPEGLGKGIMEFLLSLEPKDWAKMAEMVREIEWVDEDSKAPLELQEKYINLDFADETLNDGSDGRSDWYWMLRKMQGSNALPEILSGNLKHMIQNVKFLKDGLFCEWAYFVDFEKKTIEIWAHGQFLEKISLEGVNEEGLEQCLERMEELGEDSYDKYQQKTR</sequence>
<accession>A0A194XN13</accession>
<reference evidence="1 2" key="1">
    <citation type="submission" date="2015-10" db="EMBL/GenBank/DDBJ databases">
        <title>Full genome of DAOMC 229536 Phialocephala scopiformis, a fungal endophyte of spruce producing the potent anti-insectan compound rugulosin.</title>
        <authorList>
            <consortium name="DOE Joint Genome Institute"/>
            <person name="Walker A.K."/>
            <person name="Frasz S.L."/>
            <person name="Seifert K.A."/>
            <person name="Miller J.D."/>
            <person name="Mondo S.J."/>
            <person name="Labutti K."/>
            <person name="Lipzen A."/>
            <person name="Dockter R."/>
            <person name="Kennedy M."/>
            <person name="Grigoriev I.V."/>
            <person name="Spatafora J.W."/>
        </authorList>
    </citation>
    <scope>NUCLEOTIDE SEQUENCE [LARGE SCALE GENOMIC DNA]</scope>
    <source>
        <strain evidence="1 2">CBS 120377</strain>
    </source>
</reference>
<dbReference type="OrthoDB" id="3938867at2759"/>
<organism evidence="1 2">
    <name type="scientific">Mollisia scopiformis</name>
    <name type="common">Conifer needle endophyte fungus</name>
    <name type="synonym">Phialocephala scopiformis</name>
    <dbReference type="NCBI Taxonomy" id="149040"/>
    <lineage>
        <taxon>Eukaryota</taxon>
        <taxon>Fungi</taxon>
        <taxon>Dikarya</taxon>
        <taxon>Ascomycota</taxon>
        <taxon>Pezizomycotina</taxon>
        <taxon>Leotiomycetes</taxon>
        <taxon>Helotiales</taxon>
        <taxon>Mollisiaceae</taxon>
        <taxon>Mollisia</taxon>
    </lineage>
</organism>
<evidence type="ECO:0000313" key="2">
    <source>
        <dbReference type="Proteomes" id="UP000070700"/>
    </source>
</evidence>
<dbReference type="EMBL" id="KQ947407">
    <property type="protein sequence ID" value="KUJ21516.1"/>
    <property type="molecule type" value="Genomic_DNA"/>
</dbReference>
<evidence type="ECO:0000313" key="1">
    <source>
        <dbReference type="EMBL" id="KUJ21516.1"/>
    </source>
</evidence>
<dbReference type="KEGG" id="psco:LY89DRAFT_376614"/>
<dbReference type="RefSeq" id="XP_018075871.1">
    <property type="nucleotide sequence ID" value="XM_018207094.1"/>
</dbReference>
<keyword evidence="2" id="KW-1185">Reference proteome</keyword>
<name>A0A194XN13_MOLSC</name>
<gene>
    <name evidence="1" type="ORF">LY89DRAFT_376614</name>
</gene>
<dbReference type="Proteomes" id="UP000070700">
    <property type="component" value="Unassembled WGS sequence"/>
</dbReference>
<protein>
    <submittedName>
        <fullName evidence="1">Uncharacterized protein</fullName>
    </submittedName>
</protein>